<feature type="compositionally biased region" description="Basic and acidic residues" evidence="1">
    <location>
        <begin position="54"/>
        <end position="67"/>
    </location>
</feature>
<evidence type="ECO:0000313" key="2">
    <source>
        <dbReference type="EMBL" id="THG14975.1"/>
    </source>
</evidence>
<sequence>MVETRRSSSSPKRPLSSPSSSSSSSLPNAKRSKVAEASSPCATPPETLAPAKESGCESRGQEARSSDPPRTGNSDGFDATVPEKSPDVQVEGEPLGDSAMDAEKVKSVALALNRAKKRQLKQNVKVAWGKLLSQYSERWLVVDLWEDVGHFKELLSPEMVVEKAKATLETSGRISSTRKDDDISPIVVSYDSSLWEGYVIGVAEIGMISREVYHACNECESKVNILSLRLVKVELSSQGRRPRNLDESIILASNLQSSYDPWQGMPGPCF</sequence>
<comment type="caution">
    <text evidence="2">The sequence shown here is derived from an EMBL/GenBank/DDBJ whole genome shotgun (WGS) entry which is preliminary data.</text>
</comment>
<accession>A0A4S4EGM1</accession>
<reference evidence="2 3" key="1">
    <citation type="journal article" date="2018" name="Proc. Natl. Acad. Sci. U.S.A.">
        <title>Draft genome sequence of Camellia sinensis var. sinensis provides insights into the evolution of the tea genome and tea quality.</title>
        <authorList>
            <person name="Wei C."/>
            <person name="Yang H."/>
            <person name="Wang S."/>
            <person name="Zhao J."/>
            <person name="Liu C."/>
            <person name="Gao L."/>
            <person name="Xia E."/>
            <person name="Lu Y."/>
            <person name="Tai Y."/>
            <person name="She G."/>
            <person name="Sun J."/>
            <person name="Cao H."/>
            <person name="Tong W."/>
            <person name="Gao Q."/>
            <person name="Li Y."/>
            <person name="Deng W."/>
            <person name="Jiang X."/>
            <person name="Wang W."/>
            <person name="Chen Q."/>
            <person name="Zhang S."/>
            <person name="Li H."/>
            <person name="Wu J."/>
            <person name="Wang P."/>
            <person name="Li P."/>
            <person name="Shi C."/>
            <person name="Zheng F."/>
            <person name="Jian J."/>
            <person name="Huang B."/>
            <person name="Shan D."/>
            <person name="Shi M."/>
            <person name="Fang C."/>
            <person name="Yue Y."/>
            <person name="Li F."/>
            <person name="Li D."/>
            <person name="Wei S."/>
            <person name="Han B."/>
            <person name="Jiang C."/>
            <person name="Yin Y."/>
            <person name="Xia T."/>
            <person name="Zhang Z."/>
            <person name="Bennetzen J.L."/>
            <person name="Zhao S."/>
            <person name="Wan X."/>
        </authorList>
    </citation>
    <scope>NUCLEOTIDE SEQUENCE [LARGE SCALE GENOMIC DNA]</scope>
    <source>
        <strain evidence="3">cv. Shuchazao</strain>
        <tissue evidence="2">Leaf</tissue>
    </source>
</reference>
<evidence type="ECO:0000313" key="3">
    <source>
        <dbReference type="Proteomes" id="UP000306102"/>
    </source>
</evidence>
<dbReference type="AlphaFoldDB" id="A0A4S4EGM1"/>
<name>A0A4S4EGM1_CAMSN</name>
<protein>
    <submittedName>
        <fullName evidence="2">Uncharacterized protein</fullName>
    </submittedName>
</protein>
<keyword evidence="3" id="KW-1185">Reference proteome</keyword>
<evidence type="ECO:0000256" key="1">
    <source>
        <dbReference type="SAM" id="MobiDB-lite"/>
    </source>
</evidence>
<gene>
    <name evidence="2" type="ORF">TEA_025106</name>
</gene>
<proteinExistence type="predicted"/>
<dbReference type="Proteomes" id="UP000306102">
    <property type="component" value="Unassembled WGS sequence"/>
</dbReference>
<dbReference type="EMBL" id="SDRB02005001">
    <property type="protein sequence ID" value="THG14975.1"/>
    <property type="molecule type" value="Genomic_DNA"/>
</dbReference>
<feature type="compositionally biased region" description="Low complexity" evidence="1">
    <location>
        <begin position="7"/>
        <end position="29"/>
    </location>
</feature>
<feature type="region of interest" description="Disordered" evidence="1">
    <location>
        <begin position="1"/>
        <end position="94"/>
    </location>
</feature>
<dbReference type="STRING" id="542762.A0A4S4EGM1"/>
<organism evidence="2 3">
    <name type="scientific">Camellia sinensis var. sinensis</name>
    <name type="common">China tea</name>
    <dbReference type="NCBI Taxonomy" id="542762"/>
    <lineage>
        <taxon>Eukaryota</taxon>
        <taxon>Viridiplantae</taxon>
        <taxon>Streptophyta</taxon>
        <taxon>Embryophyta</taxon>
        <taxon>Tracheophyta</taxon>
        <taxon>Spermatophyta</taxon>
        <taxon>Magnoliopsida</taxon>
        <taxon>eudicotyledons</taxon>
        <taxon>Gunneridae</taxon>
        <taxon>Pentapetalae</taxon>
        <taxon>asterids</taxon>
        <taxon>Ericales</taxon>
        <taxon>Theaceae</taxon>
        <taxon>Camellia</taxon>
    </lineage>
</organism>